<dbReference type="InterPro" id="IPR023090">
    <property type="entry name" value="UPF0702_alpha/beta_dom_sf"/>
</dbReference>
<evidence type="ECO:0000256" key="7">
    <source>
        <dbReference type="SAM" id="Phobius"/>
    </source>
</evidence>
<reference evidence="10" key="1">
    <citation type="journal article" date="2019" name="Int. J. Syst. Evol. Microbiol.">
        <title>The Global Catalogue of Microorganisms (GCM) 10K type strain sequencing project: providing services to taxonomists for standard genome sequencing and annotation.</title>
        <authorList>
            <consortium name="The Broad Institute Genomics Platform"/>
            <consortium name="The Broad Institute Genome Sequencing Center for Infectious Disease"/>
            <person name="Wu L."/>
            <person name="Ma J."/>
        </authorList>
    </citation>
    <scope>NUCLEOTIDE SEQUENCE [LARGE SCALE GENOMIC DNA]</scope>
    <source>
        <strain evidence="10">CCUG 54822</strain>
    </source>
</reference>
<evidence type="ECO:0000256" key="5">
    <source>
        <dbReference type="ARBA" id="ARBA00022989"/>
    </source>
</evidence>
<feature type="domain" description="YetF C-terminal" evidence="8">
    <location>
        <begin position="77"/>
        <end position="207"/>
    </location>
</feature>
<comment type="similarity">
    <text evidence="2">Belongs to the UPF0702 family.</text>
</comment>
<evidence type="ECO:0000256" key="2">
    <source>
        <dbReference type="ARBA" id="ARBA00006448"/>
    </source>
</evidence>
<dbReference type="EMBL" id="JBHTNH010000001">
    <property type="protein sequence ID" value="MFD1360136.1"/>
    <property type="molecule type" value="Genomic_DNA"/>
</dbReference>
<dbReference type="Pfam" id="PF04239">
    <property type="entry name" value="DUF421"/>
    <property type="match status" value="1"/>
</dbReference>
<sequence length="231" mass="25653">MLLFIGKTVLLYFIIIVIIRLMGKSAFAQLTAHDLAGIFFVISLATGPVVTPNFVYTITGMAVIGVVHVGFSKLMLFNRLKTIFIGQPTTVVKYGKIMQHNLKKSHFTLTELLSELREKGYPDIACIDFAFIEPSGGLSVVPKQETAPVTPDQLSIETKHRGLPISVIIEGEIQQQNLQLLNMNEQWLKHELAKTGFPDINKVFYAAARDEDYSLIIDIGTDSTNNGENNN</sequence>
<dbReference type="PANTHER" id="PTHR34582">
    <property type="entry name" value="UPF0702 TRANSMEMBRANE PROTEIN YCAP"/>
    <property type="match status" value="1"/>
</dbReference>
<keyword evidence="10" id="KW-1185">Reference proteome</keyword>
<protein>
    <submittedName>
        <fullName evidence="9">DUF421 domain-containing protein</fullName>
    </submittedName>
</protein>
<keyword evidence="4 7" id="KW-0812">Transmembrane</keyword>
<evidence type="ECO:0000256" key="1">
    <source>
        <dbReference type="ARBA" id="ARBA00004651"/>
    </source>
</evidence>
<evidence type="ECO:0000256" key="6">
    <source>
        <dbReference type="ARBA" id="ARBA00023136"/>
    </source>
</evidence>
<organism evidence="9 10">
    <name type="scientific">Lentibacillus salinarum</name>
    <dbReference type="NCBI Taxonomy" id="446820"/>
    <lineage>
        <taxon>Bacteria</taxon>
        <taxon>Bacillati</taxon>
        <taxon>Bacillota</taxon>
        <taxon>Bacilli</taxon>
        <taxon>Bacillales</taxon>
        <taxon>Bacillaceae</taxon>
        <taxon>Lentibacillus</taxon>
    </lineage>
</organism>
<keyword evidence="5 7" id="KW-1133">Transmembrane helix</keyword>
<keyword evidence="6 7" id="KW-0472">Membrane</keyword>
<dbReference type="RefSeq" id="WP_382396853.1">
    <property type="nucleotide sequence ID" value="NZ_JBHTNH010000001.1"/>
</dbReference>
<evidence type="ECO:0000313" key="10">
    <source>
        <dbReference type="Proteomes" id="UP001597178"/>
    </source>
</evidence>
<comment type="caution">
    <text evidence="9">The sequence shown here is derived from an EMBL/GenBank/DDBJ whole genome shotgun (WGS) entry which is preliminary data.</text>
</comment>
<evidence type="ECO:0000259" key="8">
    <source>
        <dbReference type="Pfam" id="PF04239"/>
    </source>
</evidence>
<feature type="transmembrane region" description="Helical" evidence="7">
    <location>
        <begin position="54"/>
        <end position="71"/>
    </location>
</feature>
<name>A0ABW3ZP48_9BACI</name>
<dbReference type="Proteomes" id="UP001597178">
    <property type="component" value="Unassembled WGS sequence"/>
</dbReference>
<accession>A0ABW3ZP48</accession>
<evidence type="ECO:0000313" key="9">
    <source>
        <dbReference type="EMBL" id="MFD1360136.1"/>
    </source>
</evidence>
<dbReference type="Gene3D" id="3.30.240.20">
    <property type="entry name" value="bsu07140 like domains"/>
    <property type="match status" value="2"/>
</dbReference>
<comment type="subcellular location">
    <subcellularLocation>
        <location evidence="1">Cell membrane</location>
        <topology evidence="1">Multi-pass membrane protein</topology>
    </subcellularLocation>
</comment>
<proteinExistence type="inferred from homology"/>
<keyword evidence="3" id="KW-1003">Cell membrane</keyword>
<gene>
    <name evidence="9" type="ORF">ACFQ4A_00430</name>
</gene>
<dbReference type="PANTHER" id="PTHR34582:SF5">
    <property type="entry name" value="UPF0702 TRANSMEMBRANE PROTEIN YETF"/>
    <property type="match status" value="1"/>
</dbReference>
<evidence type="ECO:0000256" key="4">
    <source>
        <dbReference type="ARBA" id="ARBA00022692"/>
    </source>
</evidence>
<dbReference type="InterPro" id="IPR007353">
    <property type="entry name" value="DUF421"/>
</dbReference>
<feature type="transmembrane region" description="Helical" evidence="7">
    <location>
        <begin position="6"/>
        <end position="23"/>
    </location>
</feature>
<evidence type="ECO:0000256" key="3">
    <source>
        <dbReference type="ARBA" id="ARBA00022475"/>
    </source>
</evidence>